<dbReference type="EMBL" id="MWIH01000005">
    <property type="protein sequence ID" value="OQO92356.1"/>
    <property type="molecule type" value="Genomic_DNA"/>
</dbReference>
<dbReference type="Gene3D" id="2.60.120.10">
    <property type="entry name" value="Jelly Rolls"/>
    <property type="match status" value="1"/>
</dbReference>
<accession>A0A1V9A5P6</accession>
<organism evidence="4 5">
    <name type="scientific">Saccharomonospora piscinae</name>
    <dbReference type="NCBI Taxonomy" id="687388"/>
    <lineage>
        <taxon>Bacteria</taxon>
        <taxon>Bacillati</taxon>
        <taxon>Actinomycetota</taxon>
        <taxon>Actinomycetes</taxon>
        <taxon>Pseudonocardiales</taxon>
        <taxon>Pseudonocardiaceae</taxon>
        <taxon>Saccharomonospora</taxon>
    </lineage>
</organism>
<keyword evidence="5" id="KW-1185">Reference proteome</keyword>
<dbReference type="GO" id="GO:0019305">
    <property type="term" value="P:dTDP-rhamnose biosynthetic process"/>
    <property type="evidence" value="ECO:0007669"/>
    <property type="project" value="TreeGrafter"/>
</dbReference>
<dbReference type="InterPro" id="IPR000888">
    <property type="entry name" value="RmlC-like"/>
</dbReference>
<dbReference type="GO" id="GO:0005829">
    <property type="term" value="C:cytosol"/>
    <property type="evidence" value="ECO:0007669"/>
    <property type="project" value="TreeGrafter"/>
</dbReference>
<feature type="active site" description="Proton acceptor" evidence="2">
    <location>
        <position position="62"/>
    </location>
</feature>
<dbReference type="Proteomes" id="UP000192591">
    <property type="component" value="Unassembled WGS sequence"/>
</dbReference>
<evidence type="ECO:0000256" key="2">
    <source>
        <dbReference type="PIRSR" id="PIRSR600888-1"/>
    </source>
</evidence>
<evidence type="ECO:0000313" key="4">
    <source>
        <dbReference type="EMBL" id="OQO92356.1"/>
    </source>
</evidence>
<comment type="caution">
    <text evidence="4">The sequence shown here is derived from an EMBL/GenBank/DDBJ whole genome shotgun (WGS) entry which is preliminary data.</text>
</comment>
<dbReference type="STRING" id="1962155.B1813_09075"/>
<dbReference type="PANTHER" id="PTHR21047">
    <property type="entry name" value="DTDP-6-DEOXY-D-GLUCOSE-3,5 EPIMERASE"/>
    <property type="match status" value="1"/>
</dbReference>
<dbReference type="GO" id="GO:0000271">
    <property type="term" value="P:polysaccharide biosynthetic process"/>
    <property type="evidence" value="ECO:0007669"/>
    <property type="project" value="TreeGrafter"/>
</dbReference>
<dbReference type="AlphaFoldDB" id="A0A1V9A5P6"/>
<evidence type="ECO:0000256" key="3">
    <source>
        <dbReference type="PIRSR" id="PIRSR600888-3"/>
    </source>
</evidence>
<name>A0A1V9A5P6_SACPI</name>
<dbReference type="CDD" id="cd00438">
    <property type="entry name" value="cupin_RmlC"/>
    <property type="match status" value="1"/>
</dbReference>
<gene>
    <name evidence="4" type="ORF">B1813_09075</name>
</gene>
<reference evidence="4 5" key="1">
    <citation type="submission" date="2017-02" db="EMBL/GenBank/DDBJ databases">
        <title>Draft genome of Saccharomonospora sp. 154.</title>
        <authorList>
            <person name="Alonso-Carmona G.S."/>
            <person name="De La Haba R."/>
            <person name="Vera-Gargallo B."/>
            <person name="Sandoval-Trujillo A.H."/>
            <person name="Ramirez-Duran N."/>
            <person name="Ventosa A."/>
        </authorList>
    </citation>
    <scope>NUCLEOTIDE SEQUENCE [LARGE SCALE GENOMIC DNA]</scope>
    <source>
        <strain evidence="4 5">LRS4.154</strain>
    </source>
</reference>
<dbReference type="Pfam" id="PF00908">
    <property type="entry name" value="dTDP_sugar_isom"/>
    <property type="match status" value="1"/>
</dbReference>
<dbReference type="PANTHER" id="PTHR21047:SF2">
    <property type="entry name" value="THYMIDINE DIPHOSPHO-4-KETO-RHAMNOSE 3,5-EPIMERASE"/>
    <property type="match status" value="1"/>
</dbReference>
<comment type="similarity">
    <text evidence="1">Belongs to the dTDP-4-dehydrorhamnose 3,5-epimerase family.</text>
</comment>
<proteinExistence type="inferred from homology"/>
<dbReference type="RefSeq" id="WP_081191429.1">
    <property type="nucleotide sequence ID" value="NZ_MWIH01000005.1"/>
</dbReference>
<feature type="active site" description="Proton donor" evidence="2">
    <location>
        <position position="132"/>
    </location>
</feature>
<sequence>MDVRELAVPDAYEFVPPTFPDRRGLFAAPYQQGPFVEAIGHPLAVAQTNNSVSCRGTVRGIHFRDTPPGQAKYIYCSRGALLDIVVDVRVGSPTFGTWDAVRLDSTSLHCVYLAEGLGHAFLALEDDTVMTYLCSTGYAPAAEHGITPLDPELGLPWPSDMELVLSDRDTAAPTLAQAEADGLLPDYRDCVARYERLRKAESAGSTTG</sequence>
<dbReference type="GO" id="GO:0008830">
    <property type="term" value="F:dTDP-4-dehydrorhamnose 3,5-epimerase activity"/>
    <property type="evidence" value="ECO:0007669"/>
    <property type="project" value="InterPro"/>
</dbReference>
<protein>
    <submittedName>
        <fullName evidence="4">dTDP-4-dehydrorhamnose 3,5-epimerase</fullName>
    </submittedName>
</protein>
<dbReference type="SUPFAM" id="SSF51182">
    <property type="entry name" value="RmlC-like cupins"/>
    <property type="match status" value="1"/>
</dbReference>
<dbReference type="InterPro" id="IPR011051">
    <property type="entry name" value="RmlC_Cupin_sf"/>
</dbReference>
<dbReference type="InterPro" id="IPR014710">
    <property type="entry name" value="RmlC-like_jellyroll"/>
</dbReference>
<feature type="site" description="Participates in a stacking interaction with the thymidine ring of dTDP-4-oxo-6-deoxyglucose" evidence="3">
    <location>
        <position position="138"/>
    </location>
</feature>
<evidence type="ECO:0000313" key="5">
    <source>
        <dbReference type="Proteomes" id="UP000192591"/>
    </source>
</evidence>
<evidence type="ECO:0000256" key="1">
    <source>
        <dbReference type="ARBA" id="ARBA00010154"/>
    </source>
</evidence>